<proteinExistence type="predicted"/>
<dbReference type="AlphaFoldDB" id="A0A397VTI7"/>
<dbReference type="OrthoDB" id="2437540at2759"/>
<dbReference type="EMBL" id="QKWP01000158">
    <property type="protein sequence ID" value="RIB25880.1"/>
    <property type="molecule type" value="Genomic_DNA"/>
</dbReference>
<sequence length="230" mass="26702">MFERIERLEAANEKLSKDIEKLDAEHTQQLVAKNAEHTQQLVAKNAEHTQQLVAKNAEHTQQLVARNKEHIQQLEAMDKEHNEEVDKLKEKQKDDAFDFLLCSQELVRLRGVCNIRAALDRKGEDPILYEPVNKVLEKLSNDERFKECLIKTCEDNQMNIEVVKKCIGGLYHTSKELHGYDKVAIFEKDWAVNEIIALGLIFKYYGVPFEYMNANEQLAEFPYKLASRLT</sequence>
<protein>
    <submittedName>
        <fullName evidence="1">Uncharacterized protein</fullName>
    </submittedName>
</protein>
<name>A0A397VTI7_9GLOM</name>
<keyword evidence="2" id="KW-1185">Reference proteome</keyword>
<reference evidence="1 2" key="1">
    <citation type="submission" date="2018-06" db="EMBL/GenBank/DDBJ databases">
        <title>Comparative genomics reveals the genomic features of Rhizophagus irregularis, R. cerebriforme, R. diaphanum and Gigaspora rosea, and their symbiotic lifestyle signature.</title>
        <authorList>
            <person name="Morin E."/>
            <person name="San Clemente H."/>
            <person name="Chen E.C.H."/>
            <person name="De La Providencia I."/>
            <person name="Hainaut M."/>
            <person name="Kuo A."/>
            <person name="Kohler A."/>
            <person name="Murat C."/>
            <person name="Tang N."/>
            <person name="Roy S."/>
            <person name="Loubradou J."/>
            <person name="Henrissat B."/>
            <person name="Grigoriev I.V."/>
            <person name="Corradi N."/>
            <person name="Roux C."/>
            <person name="Martin F.M."/>
        </authorList>
    </citation>
    <scope>NUCLEOTIDE SEQUENCE [LARGE SCALE GENOMIC DNA]</scope>
    <source>
        <strain evidence="1 2">DAOM 194757</strain>
    </source>
</reference>
<organism evidence="1 2">
    <name type="scientific">Gigaspora rosea</name>
    <dbReference type="NCBI Taxonomy" id="44941"/>
    <lineage>
        <taxon>Eukaryota</taxon>
        <taxon>Fungi</taxon>
        <taxon>Fungi incertae sedis</taxon>
        <taxon>Mucoromycota</taxon>
        <taxon>Glomeromycotina</taxon>
        <taxon>Glomeromycetes</taxon>
        <taxon>Diversisporales</taxon>
        <taxon>Gigasporaceae</taxon>
        <taxon>Gigaspora</taxon>
    </lineage>
</organism>
<comment type="caution">
    <text evidence="1">The sequence shown here is derived from an EMBL/GenBank/DDBJ whole genome shotgun (WGS) entry which is preliminary data.</text>
</comment>
<accession>A0A397VTI7</accession>
<dbReference type="Proteomes" id="UP000266673">
    <property type="component" value="Unassembled WGS sequence"/>
</dbReference>
<gene>
    <name evidence="1" type="ORF">C2G38_2164850</name>
</gene>
<evidence type="ECO:0000313" key="2">
    <source>
        <dbReference type="Proteomes" id="UP000266673"/>
    </source>
</evidence>
<evidence type="ECO:0000313" key="1">
    <source>
        <dbReference type="EMBL" id="RIB25880.1"/>
    </source>
</evidence>